<dbReference type="PANTHER" id="PTHR35037:SF3">
    <property type="entry name" value="C-TERMINAL REGION OF AIDA-LIKE PROTEIN"/>
    <property type="match status" value="1"/>
</dbReference>
<dbReference type="RefSeq" id="WP_167712757.1">
    <property type="nucleotide sequence ID" value="NZ_JAATJB010000002.1"/>
</dbReference>
<keyword evidence="2" id="KW-0472">Membrane</keyword>
<protein>
    <submittedName>
        <fullName evidence="4">Autotransporter-associated beta strand protein</fullName>
    </submittedName>
</protein>
<organism evidence="4 5">
    <name type="scientific">Sphingomonas trueperi</name>
    <dbReference type="NCBI Taxonomy" id="53317"/>
    <lineage>
        <taxon>Bacteria</taxon>
        <taxon>Pseudomonadati</taxon>
        <taxon>Pseudomonadota</taxon>
        <taxon>Alphaproteobacteria</taxon>
        <taxon>Sphingomonadales</taxon>
        <taxon>Sphingomonadaceae</taxon>
        <taxon>Sphingomonas</taxon>
    </lineage>
</organism>
<dbReference type="Pfam" id="PF12951">
    <property type="entry name" value="PATR"/>
    <property type="match status" value="4"/>
</dbReference>
<gene>
    <name evidence="4" type="ORF">GGR89_000757</name>
</gene>
<evidence type="ECO:0000313" key="4">
    <source>
        <dbReference type="EMBL" id="NJB96457.1"/>
    </source>
</evidence>
<evidence type="ECO:0000256" key="1">
    <source>
        <dbReference type="ARBA" id="ARBA00022729"/>
    </source>
</evidence>
<dbReference type="EMBL" id="JAATJB010000002">
    <property type="protein sequence ID" value="NJB96457.1"/>
    <property type="molecule type" value="Genomic_DNA"/>
</dbReference>
<reference evidence="4 5" key="1">
    <citation type="submission" date="2020-03" db="EMBL/GenBank/DDBJ databases">
        <title>Genomic Encyclopedia of Type Strains, Phase IV (KMG-IV): sequencing the most valuable type-strain genomes for metagenomic binning, comparative biology and taxonomic classification.</title>
        <authorList>
            <person name="Goeker M."/>
        </authorList>
    </citation>
    <scope>NUCLEOTIDE SEQUENCE [LARGE SCALE GENOMIC DNA]</scope>
    <source>
        <strain evidence="4 5">DSM 7225</strain>
    </source>
</reference>
<dbReference type="PROSITE" id="PS51208">
    <property type="entry name" value="AUTOTRANSPORTER"/>
    <property type="match status" value="1"/>
</dbReference>
<proteinExistence type="predicted"/>
<keyword evidence="1" id="KW-0732">Signal</keyword>
<comment type="caution">
    <text evidence="4">The sequence shown here is derived from an EMBL/GenBank/DDBJ whole genome shotgun (WGS) entry which is preliminary data.</text>
</comment>
<evidence type="ECO:0000313" key="5">
    <source>
        <dbReference type="Proteomes" id="UP000531251"/>
    </source>
</evidence>
<dbReference type="Proteomes" id="UP000531251">
    <property type="component" value="Unassembled WGS sequence"/>
</dbReference>
<evidence type="ECO:0000259" key="3">
    <source>
        <dbReference type="PROSITE" id="PS51208"/>
    </source>
</evidence>
<keyword evidence="2" id="KW-1133">Transmembrane helix</keyword>
<accession>A0A7X5XW44</accession>
<dbReference type="NCBIfam" id="TIGR02601">
    <property type="entry name" value="autotrns_rpt"/>
    <property type="match status" value="3"/>
</dbReference>
<keyword evidence="2" id="KW-0812">Transmembrane</keyword>
<sequence length="1207" mass="119522">MQKIVEGARTQGVVAQKVRGVRGILAASTMLGMPVAAAALGLLAPAAAQAQSTILAGDYIKVGINGSIGSLGYDGNTSPGILYDGSGSGTFNTAYDYLTPGSPFEGFVVTANGLAPIVNNNGQGAAFTGSLTSYNGVAYGGTTYDQRAVWTGTYGSLFTITNDYFFNKTSQQVGIRTTITALSDLTDLAFSRALDPDAVAAAGDSSMTNNFRGNGTVSVNDLVYAEALVSKYAIGLYTNSAYTHNSAVTGWTTDTASYLAGTDVGNGDNTIGLGFSLGSLLAGNSAVIDYSYIFGTDIGKALASAGGGRGNIATDVTAGDVVAGNVNPVLSGGKITFGADQTLGNDLTIDPAGGTIDTTTANATLAGVISGAGGLTKTGTGTLTLTGANSYTGGTTVAAGRLVGDTGSLTGSIVNDGAVEFAQGSDGSFGGAVTGTGALIKSGTGTLTLTGANSYTGGTTVAAGKLVGDTGSLTGSIVNDGVVEFAQGGTGSFGGTVTGTGALIKSGTGTLTLTGANSYTGGTTVEAGKLVGDTSSLQGTIVNNATVEFAQATAGTFAGTLAGTGSLVKSGAGTLTLAGTAQRLTLDVTQGKVIATSQAAIGSDGGAIKLENAGTLAAGANLTITQAVLVGNGGGVIDTGASTVRLTGGSMGGNCLIKQGSGLLVLASDASNAIGACVEQGTMSFDSTFAGNVFVDAVGTARGNGTVQGNMQVSGTLAPGNSPGRLVVAGSVTQAAGSTLSIDVDGTTAGVGAGHYDTLVLTGATSVYTAAGTLAPKLRGITGDATNSFTPTVGQTFEIVTAEGGVTGSFDALTQPSAGLAANTRFDVIYGSKAILLAVTPDSYARYLATGAGSNAVAAATALDAARPAAGVRTAGTTGALFANLATLSGGAIGTSFQQLAGGLHADAIEAQFQANQALRDTMVQRVRSRGGVAGEGARKTGLWGAFNAQRIDVDADATGNGYRATSYGYTLGVDHQATNTLVLGLAASYKDVDTRATALGTAKVKGYGGALYAVWNKGPDYVTGVIDFNVDDYTVRRNVQLGGGVEALKGDGKGFSFGADIEAGHRFDLGALGVTPVAGIAYDRVERNAFGETGGSAALRFDGEGRTGWTGRAGVRVDGAVGSMVRPFVSAMAVQQLGDNRTSLQARLVGARIDTRSVSVGDTQLRAEAGLSANLTGGVSVDLRYRYTGLGHADAHSGNAAISLRF</sequence>
<feature type="domain" description="Autotransporter" evidence="3">
    <location>
        <begin position="936"/>
        <end position="1207"/>
    </location>
</feature>
<keyword evidence="5" id="KW-1185">Reference proteome</keyword>
<dbReference type="InterPro" id="IPR012332">
    <property type="entry name" value="Autotransporter_pectin_lyase_C"/>
</dbReference>
<feature type="transmembrane region" description="Helical" evidence="2">
    <location>
        <begin position="21"/>
        <end position="44"/>
    </location>
</feature>
<evidence type="ECO:0000256" key="2">
    <source>
        <dbReference type="SAM" id="Phobius"/>
    </source>
</evidence>
<dbReference type="InterPro" id="IPR051551">
    <property type="entry name" value="Autotransporter_adhesion"/>
</dbReference>
<dbReference type="AlphaFoldDB" id="A0A7X5XW44"/>
<dbReference type="Gene3D" id="2.40.128.130">
    <property type="entry name" value="Autotransporter beta-domain"/>
    <property type="match status" value="1"/>
</dbReference>
<name>A0A7X5XW44_9SPHN</name>
<dbReference type="PANTHER" id="PTHR35037">
    <property type="entry name" value="C-TERMINAL REGION OF AIDA-LIKE PROTEIN"/>
    <property type="match status" value="1"/>
</dbReference>
<dbReference type="SUPFAM" id="SSF51126">
    <property type="entry name" value="Pectin lyase-like"/>
    <property type="match status" value="2"/>
</dbReference>
<dbReference type="Pfam" id="PF03797">
    <property type="entry name" value="Autotransporter"/>
    <property type="match status" value="1"/>
</dbReference>
<dbReference type="InterPro" id="IPR011050">
    <property type="entry name" value="Pectin_lyase_fold/virulence"/>
</dbReference>
<dbReference type="SUPFAM" id="SSF103515">
    <property type="entry name" value="Autotransporter"/>
    <property type="match status" value="1"/>
</dbReference>
<dbReference type="Gene3D" id="2.160.20.20">
    <property type="match status" value="2"/>
</dbReference>
<dbReference type="InterPro" id="IPR036709">
    <property type="entry name" value="Autotransporte_beta_dom_sf"/>
</dbReference>
<dbReference type="SMART" id="SM00869">
    <property type="entry name" value="Autotransporter"/>
    <property type="match status" value="1"/>
</dbReference>
<dbReference type="InterPro" id="IPR005546">
    <property type="entry name" value="Autotransporte_beta"/>
</dbReference>
<dbReference type="InterPro" id="IPR013425">
    <property type="entry name" value="Autotrns_rpt"/>
</dbReference>